<evidence type="ECO:0000313" key="1">
    <source>
        <dbReference type="EMBL" id="GGK93205.1"/>
    </source>
</evidence>
<dbReference type="Proteomes" id="UP000637788">
    <property type="component" value="Unassembled WGS sequence"/>
</dbReference>
<dbReference type="AlphaFoldDB" id="A0A917VLJ8"/>
<dbReference type="EMBL" id="BMPQ01000020">
    <property type="protein sequence ID" value="GGK93205.1"/>
    <property type="molecule type" value="Genomic_DNA"/>
</dbReference>
<reference evidence="1" key="2">
    <citation type="submission" date="2020-09" db="EMBL/GenBank/DDBJ databases">
        <authorList>
            <person name="Sun Q."/>
            <person name="Ohkuma M."/>
        </authorList>
    </citation>
    <scope>NUCLEOTIDE SEQUENCE</scope>
    <source>
        <strain evidence="1">JCM 3035</strain>
    </source>
</reference>
<sequence>MAIDPIGGHGVSGVRRDFQHFRTGRNWRSRQGVRTRLDGRTNRGDTGFDYGLGGKLVCVKPLDEEVAVFNGTLDSKEPLLTFGPSGDRVWF</sequence>
<dbReference type="RefSeq" id="WP_189325167.1">
    <property type="nucleotide sequence ID" value="NZ_BMPQ01000020.1"/>
</dbReference>
<keyword evidence="2" id="KW-1185">Reference proteome</keyword>
<gene>
    <name evidence="1" type="ORF">GCM10010094_62540</name>
</gene>
<proteinExistence type="predicted"/>
<organism evidence="1 2">
    <name type="scientific">Streptomyces flaveus</name>
    <dbReference type="NCBI Taxonomy" id="66370"/>
    <lineage>
        <taxon>Bacteria</taxon>
        <taxon>Bacillati</taxon>
        <taxon>Actinomycetota</taxon>
        <taxon>Actinomycetes</taxon>
        <taxon>Kitasatosporales</taxon>
        <taxon>Streptomycetaceae</taxon>
        <taxon>Streptomyces</taxon>
        <taxon>Streptomyces aurantiacus group</taxon>
    </lineage>
</organism>
<accession>A0A917VLJ8</accession>
<protein>
    <submittedName>
        <fullName evidence="1">Uncharacterized protein</fullName>
    </submittedName>
</protein>
<name>A0A917VLJ8_9ACTN</name>
<comment type="caution">
    <text evidence="1">The sequence shown here is derived from an EMBL/GenBank/DDBJ whole genome shotgun (WGS) entry which is preliminary data.</text>
</comment>
<reference evidence="1" key="1">
    <citation type="journal article" date="2014" name="Int. J. Syst. Evol. Microbiol.">
        <title>Complete genome sequence of Corynebacterium casei LMG S-19264T (=DSM 44701T), isolated from a smear-ripened cheese.</title>
        <authorList>
            <consortium name="US DOE Joint Genome Institute (JGI-PGF)"/>
            <person name="Walter F."/>
            <person name="Albersmeier A."/>
            <person name="Kalinowski J."/>
            <person name="Ruckert C."/>
        </authorList>
    </citation>
    <scope>NUCLEOTIDE SEQUENCE</scope>
    <source>
        <strain evidence="1">JCM 3035</strain>
    </source>
</reference>
<evidence type="ECO:0000313" key="2">
    <source>
        <dbReference type="Proteomes" id="UP000637788"/>
    </source>
</evidence>